<keyword evidence="1" id="KW-1133">Transmembrane helix</keyword>
<evidence type="ECO:0000313" key="2">
    <source>
        <dbReference type="EMBL" id="MQM18971.1"/>
    </source>
</evidence>
<evidence type="ECO:0000313" key="3">
    <source>
        <dbReference type="Proteomes" id="UP000652761"/>
    </source>
</evidence>
<keyword evidence="1" id="KW-0472">Membrane</keyword>
<dbReference type="AlphaFoldDB" id="A0A843XID7"/>
<comment type="caution">
    <text evidence="2">The sequence shown here is derived from an EMBL/GenBank/DDBJ whole genome shotgun (WGS) entry which is preliminary data.</text>
</comment>
<name>A0A843XID7_COLES</name>
<keyword evidence="3" id="KW-1185">Reference proteome</keyword>
<evidence type="ECO:0000256" key="1">
    <source>
        <dbReference type="SAM" id="Phobius"/>
    </source>
</evidence>
<accession>A0A843XID7</accession>
<organism evidence="2 3">
    <name type="scientific">Colocasia esculenta</name>
    <name type="common">Wild taro</name>
    <name type="synonym">Arum esculentum</name>
    <dbReference type="NCBI Taxonomy" id="4460"/>
    <lineage>
        <taxon>Eukaryota</taxon>
        <taxon>Viridiplantae</taxon>
        <taxon>Streptophyta</taxon>
        <taxon>Embryophyta</taxon>
        <taxon>Tracheophyta</taxon>
        <taxon>Spermatophyta</taxon>
        <taxon>Magnoliopsida</taxon>
        <taxon>Liliopsida</taxon>
        <taxon>Araceae</taxon>
        <taxon>Aroideae</taxon>
        <taxon>Colocasieae</taxon>
        <taxon>Colocasia</taxon>
    </lineage>
</organism>
<feature type="transmembrane region" description="Helical" evidence="1">
    <location>
        <begin position="43"/>
        <end position="62"/>
    </location>
</feature>
<keyword evidence="1" id="KW-0812">Transmembrane</keyword>
<dbReference type="EMBL" id="NMUH01008555">
    <property type="protein sequence ID" value="MQM18971.1"/>
    <property type="molecule type" value="Genomic_DNA"/>
</dbReference>
<dbReference type="Proteomes" id="UP000652761">
    <property type="component" value="Unassembled WGS sequence"/>
</dbReference>
<feature type="non-terminal residue" evidence="2">
    <location>
        <position position="71"/>
    </location>
</feature>
<reference evidence="2" key="1">
    <citation type="submission" date="2017-07" db="EMBL/GenBank/DDBJ databases">
        <title>Taro Niue Genome Assembly and Annotation.</title>
        <authorList>
            <person name="Atibalentja N."/>
            <person name="Keating K."/>
            <person name="Fields C.J."/>
        </authorList>
    </citation>
    <scope>NUCLEOTIDE SEQUENCE</scope>
    <source>
        <strain evidence="2">Niue_2</strain>
        <tissue evidence="2">Leaf</tissue>
    </source>
</reference>
<proteinExistence type="predicted"/>
<gene>
    <name evidence="2" type="ORF">Taro_051971</name>
</gene>
<protein>
    <recommendedName>
        <fullName evidence="4">Ubiquitin-like protease family profile domain-containing protein</fullName>
    </recommendedName>
</protein>
<evidence type="ECO:0008006" key="4">
    <source>
        <dbReference type="Google" id="ProtNLM"/>
    </source>
</evidence>
<sequence length="71" mass="8437">MRVARMEMFAFDIYRMVGKEKTHETITNVPYLVPKVPHNDVDCGYFVLFFIKLILTQVYVPFSLDLYPDFL</sequence>